<protein>
    <submittedName>
        <fullName evidence="2">Uncharacterized protein</fullName>
    </submittedName>
</protein>
<evidence type="ECO:0000313" key="1">
    <source>
        <dbReference type="Proteomes" id="UP000095283"/>
    </source>
</evidence>
<proteinExistence type="predicted"/>
<keyword evidence="1" id="KW-1185">Reference proteome</keyword>
<evidence type="ECO:0000313" key="2">
    <source>
        <dbReference type="WBParaSite" id="Hba_07566"/>
    </source>
</evidence>
<dbReference type="Proteomes" id="UP000095283">
    <property type="component" value="Unplaced"/>
</dbReference>
<sequence length="137" mass="15800">MVRTYTLSPHERGQIKALSTTDYTVKRIIDVSSERSSMLNDREKKTTLPTASNSTIIISEVVDQDVINDLYLSILESAKVPFTKEVPHNSREGVLSERNLKVSKNNSEFKHYFLKTTFKQMTFATNKLKMCEELLFY</sequence>
<organism evidence="1 2">
    <name type="scientific">Heterorhabditis bacteriophora</name>
    <name type="common">Entomopathogenic nematode worm</name>
    <dbReference type="NCBI Taxonomy" id="37862"/>
    <lineage>
        <taxon>Eukaryota</taxon>
        <taxon>Metazoa</taxon>
        <taxon>Ecdysozoa</taxon>
        <taxon>Nematoda</taxon>
        <taxon>Chromadorea</taxon>
        <taxon>Rhabditida</taxon>
        <taxon>Rhabditina</taxon>
        <taxon>Rhabditomorpha</taxon>
        <taxon>Strongyloidea</taxon>
        <taxon>Heterorhabditidae</taxon>
        <taxon>Heterorhabditis</taxon>
    </lineage>
</organism>
<dbReference type="AlphaFoldDB" id="A0A1I7WQY2"/>
<name>A0A1I7WQY2_HETBA</name>
<accession>A0A1I7WQY2</accession>
<reference evidence="2" key="1">
    <citation type="submission" date="2016-11" db="UniProtKB">
        <authorList>
            <consortium name="WormBaseParasite"/>
        </authorList>
    </citation>
    <scope>IDENTIFICATION</scope>
</reference>
<dbReference type="WBParaSite" id="Hba_07566">
    <property type="protein sequence ID" value="Hba_07566"/>
    <property type="gene ID" value="Hba_07566"/>
</dbReference>